<organism evidence="3 4">
    <name type="scientific">Saccharopolyspora griseoalba</name>
    <dbReference type="NCBI Taxonomy" id="1431848"/>
    <lineage>
        <taxon>Bacteria</taxon>
        <taxon>Bacillati</taxon>
        <taxon>Actinomycetota</taxon>
        <taxon>Actinomycetes</taxon>
        <taxon>Pseudonocardiales</taxon>
        <taxon>Pseudonocardiaceae</taxon>
        <taxon>Saccharopolyspora</taxon>
    </lineage>
</organism>
<evidence type="ECO:0000256" key="1">
    <source>
        <dbReference type="SAM" id="MobiDB-lite"/>
    </source>
</evidence>
<protein>
    <recommendedName>
        <fullName evidence="5">Secreted protein</fullName>
    </recommendedName>
</protein>
<proteinExistence type="predicted"/>
<evidence type="ECO:0008006" key="5">
    <source>
        <dbReference type="Google" id="ProtNLM"/>
    </source>
</evidence>
<feature type="compositionally biased region" description="Pro residues" evidence="1">
    <location>
        <begin position="38"/>
        <end position="49"/>
    </location>
</feature>
<dbReference type="EMBL" id="JBHTCJ010000017">
    <property type="protein sequence ID" value="MFC7344552.1"/>
    <property type="molecule type" value="Genomic_DNA"/>
</dbReference>
<accession>A0ABW2LTR0</accession>
<dbReference type="RefSeq" id="WP_380672446.1">
    <property type="nucleotide sequence ID" value="NZ_JBHTCJ010000017.1"/>
</dbReference>
<gene>
    <name evidence="3" type="ORF">ACFQRI_24360</name>
</gene>
<dbReference type="Proteomes" id="UP001596504">
    <property type="component" value="Unassembled WGS sequence"/>
</dbReference>
<name>A0ABW2LTR0_9PSEU</name>
<sequence length="223" mass="22870">MLAAGMALAVSMTVCIAPSAGAEDQDAGLLGDLLAPLTPKPPPVSPPLPSMGSPPKSDNTPPRAVVDLSADPSPGPGRQWSLQATRMTLQEPRLHGITTTRIAGREVHVLRISTTGIDLHQPVQRARLGSTGAGLRISAARGQVRPAHAGGRMAILVRQLSGTLDVAGQPIVPVLLAAPPLQAEVDERLLQLPSLALTDVTVHAAALTGSTVDFNGAAISIGH</sequence>
<feature type="signal peptide" evidence="2">
    <location>
        <begin position="1"/>
        <end position="22"/>
    </location>
</feature>
<comment type="caution">
    <text evidence="3">The sequence shown here is derived from an EMBL/GenBank/DDBJ whole genome shotgun (WGS) entry which is preliminary data.</text>
</comment>
<keyword evidence="4" id="KW-1185">Reference proteome</keyword>
<feature type="region of interest" description="Disordered" evidence="1">
    <location>
        <begin position="31"/>
        <end position="78"/>
    </location>
</feature>
<evidence type="ECO:0000256" key="2">
    <source>
        <dbReference type="SAM" id="SignalP"/>
    </source>
</evidence>
<feature type="chain" id="PRO_5046439745" description="Secreted protein" evidence="2">
    <location>
        <begin position="23"/>
        <end position="223"/>
    </location>
</feature>
<evidence type="ECO:0000313" key="3">
    <source>
        <dbReference type="EMBL" id="MFC7344552.1"/>
    </source>
</evidence>
<evidence type="ECO:0000313" key="4">
    <source>
        <dbReference type="Proteomes" id="UP001596504"/>
    </source>
</evidence>
<reference evidence="4" key="1">
    <citation type="journal article" date="2019" name="Int. J. Syst. Evol. Microbiol.">
        <title>The Global Catalogue of Microorganisms (GCM) 10K type strain sequencing project: providing services to taxonomists for standard genome sequencing and annotation.</title>
        <authorList>
            <consortium name="The Broad Institute Genomics Platform"/>
            <consortium name="The Broad Institute Genome Sequencing Center for Infectious Disease"/>
            <person name="Wu L."/>
            <person name="Ma J."/>
        </authorList>
    </citation>
    <scope>NUCLEOTIDE SEQUENCE [LARGE SCALE GENOMIC DNA]</scope>
    <source>
        <strain evidence="4">WLHS5</strain>
    </source>
</reference>
<keyword evidence="2" id="KW-0732">Signal</keyword>